<dbReference type="PROSITE" id="PS51708">
    <property type="entry name" value="CHAD"/>
    <property type="match status" value="1"/>
</dbReference>
<reference evidence="2 3" key="1">
    <citation type="submission" date="2016-10" db="EMBL/GenBank/DDBJ databases">
        <authorList>
            <person name="Varghese N."/>
            <person name="Submissions S."/>
        </authorList>
    </citation>
    <scope>NUCLEOTIDE SEQUENCE [LARGE SCALE GENOMIC DNA]</scope>
    <source>
        <strain evidence="2 3">CIP 109853</strain>
    </source>
</reference>
<evidence type="ECO:0000313" key="2">
    <source>
        <dbReference type="EMBL" id="SEQ06486.1"/>
    </source>
</evidence>
<evidence type="ECO:0000313" key="3">
    <source>
        <dbReference type="Proteomes" id="UP000198512"/>
    </source>
</evidence>
<dbReference type="EMBL" id="FOFP01000003">
    <property type="protein sequence ID" value="SEQ06486.1"/>
    <property type="molecule type" value="Genomic_DNA"/>
</dbReference>
<dbReference type="SMART" id="SM00880">
    <property type="entry name" value="CHAD"/>
    <property type="match status" value="1"/>
</dbReference>
<dbReference type="RefSeq" id="WP_069516391.1">
    <property type="nucleotide sequence ID" value="NZ_FOFP01000003.1"/>
</dbReference>
<proteinExistence type="predicted"/>
<gene>
    <name evidence="2" type="ORF">SAMN05216600_103150</name>
</gene>
<sequence length="294" mass="33051">MAFSINPVKCSSKQLRRVARGRLDKAVKAVQSGSSEGVHDARKRLKELRALLRLVREPLGAARFSALNQRLGDTARQLSSARDAVAMVESWDALVRHEPARFAAAAMASVRERLQARVSAGVGQPPERDSLIAALQQTATEVAEWRIKGKGFSLFEEGLLRSYRAGRAALRRVRCEPGDEALHDWRKRVKDHGYHARLLHQAWPQHCNSWHASLSLLAEKLGDYQDLSVMQTLLAEQPELFGDVLMRASIAEGISHRRVVLHHEALDLGRRLYAEKPSALVARWALYWRVARRA</sequence>
<feature type="domain" description="CHAD" evidence="1">
    <location>
        <begin position="1"/>
        <end position="285"/>
    </location>
</feature>
<dbReference type="PANTHER" id="PTHR39339:SF1">
    <property type="entry name" value="CHAD DOMAIN-CONTAINING PROTEIN"/>
    <property type="match status" value="1"/>
</dbReference>
<comment type="caution">
    <text evidence="2">The sequence shown here is derived from an EMBL/GenBank/DDBJ whole genome shotgun (WGS) entry which is preliminary data.</text>
</comment>
<protein>
    <submittedName>
        <fullName evidence="2">CHAD domain-containing protein</fullName>
    </submittedName>
</protein>
<dbReference type="PANTHER" id="PTHR39339">
    <property type="entry name" value="SLR1444 PROTEIN"/>
    <property type="match status" value="1"/>
</dbReference>
<evidence type="ECO:0000259" key="1">
    <source>
        <dbReference type="PROSITE" id="PS51708"/>
    </source>
</evidence>
<dbReference type="InterPro" id="IPR038186">
    <property type="entry name" value="CHAD_dom_sf"/>
</dbReference>
<dbReference type="Proteomes" id="UP000198512">
    <property type="component" value="Unassembled WGS sequence"/>
</dbReference>
<dbReference type="InterPro" id="IPR007899">
    <property type="entry name" value="CHAD_dom"/>
</dbReference>
<dbReference type="Pfam" id="PF05235">
    <property type="entry name" value="CHAD"/>
    <property type="match status" value="1"/>
</dbReference>
<dbReference type="Gene3D" id="1.40.20.10">
    <property type="entry name" value="CHAD domain"/>
    <property type="match status" value="1"/>
</dbReference>
<organism evidence="2 3">
    <name type="scientific">Pseudomonas cuatrocienegasensis</name>
    <dbReference type="NCBI Taxonomy" id="543360"/>
    <lineage>
        <taxon>Bacteria</taxon>
        <taxon>Pseudomonadati</taxon>
        <taxon>Pseudomonadota</taxon>
        <taxon>Gammaproteobacteria</taxon>
        <taxon>Pseudomonadales</taxon>
        <taxon>Pseudomonadaceae</taxon>
        <taxon>Pseudomonas</taxon>
    </lineage>
</organism>
<accession>A0ABY1B6B6</accession>
<name>A0ABY1B6B6_9PSED</name>
<keyword evidence="3" id="KW-1185">Reference proteome</keyword>